<sequence length="318" mass="33716">MSDNAKVRLGIIGLGAMGGHVLASARDHADITVTVAADLDPATVERHRATDPAVTYTTDPAQVVAADDIDALYIATPPAFHAELAVAALRRGIAVFCEKPLAVSEADGRAMLAAAEEAGVACAVNFALSDRAAVLEIERALAAGEAGEVLGVDVRLRFPRWPRAFQADARWLDGREQGGFVREVFSHFVYLTDRLLGPVEVVDAGLDYAEGASETAARGHLHAGGVPVHLSAFAGIAGRETYEWVLWGTRRSYTLDAWSRLLVSDGGDWTPVELTGPQGGEPSRLAAFARAVRGGPQVNLADFAAGFRVQRVIEAFHA</sequence>
<dbReference type="Gene3D" id="3.30.360.10">
    <property type="entry name" value="Dihydrodipicolinate Reductase, domain 2"/>
    <property type="match status" value="1"/>
</dbReference>
<evidence type="ECO:0000313" key="4">
    <source>
        <dbReference type="EMBL" id="MBB6033941.1"/>
    </source>
</evidence>
<dbReference type="Gene3D" id="3.40.50.720">
    <property type="entry name" value="NAD(P)-binding Rossmann-like Domain"/>
    <property type="match status" value="1"/>
</dbReference>
<protein>
    <submittedName>
        <fullName evidence="4">Putative dehydrogenase</fullName>
    </submittedName>
</protein>
<dbReference type="PANTHER" id="PTHR43818:SF11">
    <property type="entry name" value="BCDNA.GH03377"/>
    <property type="match status" value="1"/>
</dbReference>
<feature type="domain" description="Gfo/Idh/MocA-like oxidoreductase N-terminal" evidence="2">
    <location>
        <begin position="8"/>
        <end position="126"/>
    </location>
</feature>
<keyword evidence="5" id="KW-1185">Reference proteome</keyword>
<dbReference type="Proteomes" id="UP000548476">
    <property type="component" value="Unassembled WGS sequence"/>
</dbReference>
<dbReference type="AlphaFoldDB" id="A0A841F9Q7"/>
<comment type="caution">
    <text evidence="4">The sequence shown here is derived from an EMBL/GenBank/DDBJ whole genome shotgun (WGS) entry which is preliminary data.</text>
</comment>
<dbReference type="InterPro" id="IPR055170">
    <property type="entry name" value="GFO_IDH_MocA-like_dom"/>
</dbReference>
<dbReference type="Pfam" id="PF22725">
    <property type="entry name" value="GFO_IDH_MocA_C3"/>
    <property type="match status" value="1"/>
</dbReference>
<evidence type="ECO:0000313" key="5">
    <source>
        <dbReference type="Proteomes" id="UP000548476"/>
    </source>
</evidence>
<gene>
    <name evidence="4" type="ORF">HNR73_001791</name>
</gene>
<keyword evidence="1" id="KW-0560">Oxidoreductase</keyword>
<organism evidence="4 5">
    <name type="scientific">Phytomonospora endophytica</name>
    <dbReference type="NCBI Taxonomy" id="714109"/>
    <lineage>
        <taxon>Bacteria</taxon>
        <taxon>Bacillati</taxon>
        <taxon>Actinomycetota</taxon>
        <taxon>Actinomycetes</taxon>
        <taxon>Micromonosporales</taxon>
        <taxon>Micromonosporaceae</taxon>
        <taxon>Phytomonospora</taxon>
    </lineage>
</organism>
<dbReference type="EMBL" id="JACHGT010000003">
    <property type="protein sequence ID" value="MBB6033941.1"/>
    <property type="molecule type" value="Genomic_DNA"/>
</dbReference>
<reference evidence="4 5" key="1">
    <citation type="submission" date="2020-08" db="EMBL/GenBank/DDBJ databases">
        <title>Genomic Encyclopedia of Type Strains, Phase IV (KMG-IV): sequencing the most valuable type-strain genomes for metagenomic binning, comparative biology and taxonomic classification.</title>
        <authorList>
            <person name="Goeker M."/>
        </authorList>
    </citation>
    <scope>NUCLEOTIDE SEQUENCE [LARGE SCALE GENOMIC DNA]</scope>
    <source>
        <strain evidence="4 5">YIM 65646</strain>
    </source>
</reference>
<feature type="domain" description="GFO/IDH/MocA-like oxidoreductase" evidence="3">
    <location>
        <begin position="135"/>
        <end position="253"/>
    </location>
</feature>
<dbReference type="InterPro" id="IPR036291">
    <property type="entry name" value="NAD(P)-bd_dom_sf"/>
</dbReference>
<dbReference type="InterPro" id="IPR050463">
    <property type="entry name" value="Gfo/Idh/MocA_oxidrdct_glycsds"/>
</dbReference>
<dbReference type="Pfam" id="PF01408">
    <property type="entry name" value="GFO_IDH_MocA"/>
    <property type="match status" value="1"/>
</dbReference>
<evidence type="ECO:0000259" key="2">
    <source>
        <dbReference type="Pfam" id="PF01408"/>
    </source>
</evidence>
<evidence type="ECO:0000256" key="1">
    <source>
        <dbReference type="ARBA" id="ARBA00023002"/>
    </source>
</evidence>
<dbReference type="InterPro" id="IPR000683">
    <property type="entry name" value="Gfo/Idh/MocA-like_OxRdtase_N"/>
</dbReference>
<accession>A0A841F9Q7</accession>
<dbReference type="GO" id="GO:0016491">
    <property type="term" value="F:oxidoreductase activity"/>
    <property type="evidence" value="ECO:0007669"/>
    <property type="project" value="UniProtKB-KW"/>
</dbReference>
<evidence type="ECO:0000259" key="3">
    <source>
        <dbReference type="Pfam" id="PF22725"/>
    </source>
</evidence>
<dbReference type="GO" id="GO:0000166">
    <property type="term" value="F:nucleotide binding"/>
    <property type="evidence" value="ECO:0007669"/>
    <property type="project" value="InterPro"/>
</dbReference>
<dbReference type="SUPFAM" id="SSF55347">
    <property type="entry name" value="Glyceraldehyde-3-phosphate dehydrogenase-like, C-terminal domain"/>
    <property type="match status" value="1"/>
</dbReference>
<dbReference type="RefSeq" id="WP_184786787.1">
    <property type="nucleotide sequence ID" value="NZ_BONT01000013.1"/>
</dbReference>
<dbReference type="PANTHER" id="PTHR43818">
    <property type="entry name" value="BCDNA.GH03377"/>
    <property type="match status" value="1"/>
</dbReference>
<dbReference type="SUPFAM" id="SSF51735">
    <property type="entry name" value="NAD(P)-binding Rossmann-fold domains"/>
    <property type="match status" value="1"/>
</dbReference>
<name>A0A841F9Q7_9ACTN</name>
<proteinExistence type="predicted"/>